<dbReference type="Gene3D" id="1.10.3110.10">
    <property type="entry name" value="protoporphyrinogen ix oxidase, domain 3"/>
    <property type="match status" value="1"/>
</dbReference>
<proteinExistence type="inferred from homology"/>
<dbReference type="PANTHER" id="PTHR42923">
    <property type="entry name" value="PROTOPORPHYRINOGEN OXIDASE"/>
    <property type="match status" value="1"/>
</dbReference>
<keyword evidence="3 7" id="KW-0274">FAD</keyword>
<keyword evidence="6 7" id="KW-0350">Heme biosynthesis</keyword>
<dbReference type="EMBL" id="BCNO01000001">
    <property type="protein sequence ID" value="GAQ93847.1"/>
    <property type="molecule type" value="Genomic_DNA"/>
</dbReference>
<keyword evidence="10" id="KW-1185">Reference proteome</keyword>
<evidence type="ECO:0000259" key="8">
    <source>
        <dbReference type="Pfam" id="PF01593"/>
    </source>
</evidence>
<evidence type="ECO:0000256" key="6">
    <source>
        <dbReference type="ARBA" id="ARBA00023133"/>
    </source>
</evidence>
<comment type="similarity">
    <text evidence="7">Belongs to the protoporphyrinogen/coproporphyrinogen oxidase family. Coproporphyrinogen III oxidase subfamily.</text>
</comment>
<comment type="subcellular location">
    <subcellularLocation>
        <location evidence="7">Cytoplasm</location>
    </subcellularLocation>
</comment>
<dbReference type="Gene3D" id="3.90.660.20">
    <property type="entry name" value="Protoporphyrinogen oxidase, mitochondrial, domain 2"/>
    <property type="match status" value="1"/>
</dbReference>
<dbReference type="GO" id="GO:0005737">
    <property type="term" value="C:cytoplasm"/>
    <property type="evidence" value="ECO:0007669"/>
    <property type="project" value="UniProtKB-SubCell"/>
</dbReference>
<dbReference type="GO" id="GO:0006783">
    <property type="term" value="P:heme biosynthetic process"/>
    <property type="evidence" value="ECO:0007669"/>
    <property type="project" value="UniProtKB-UniRule"/>
</dbReference>
<dbReference type="UniPathway" id="UPA00252"/>
<dbReference type="InterPro" id="IPR002937">
    <property type="entry name" value="Amino_oxidase"/>
</dbReference>
<dbReference type="InterPro" id="IPR050464">
    <property type="entry name" value="Zeta_carotene_desat/Oxidored"/>
</dbReference>
<dbReference type="STRING" id="86166.TAGGR_111"/>
<dbReference type="PANTHER" id="PTHR42923:SF3">
    <property type="entry name" value="PROTOPORPHYRINOGEN OXIDASE"/>
    <property type="match status" value="1"/>
</dbReference>
<dbReference type="EC" id="1.3.3.15" evidence="7"/>
<dbReference type="RefSeq" id="WP_059175340.1">
    <property type="nucleotide sequence ID" value="NZ_BCNO01000001.1"/>
</dbReference>
<dbReference type="Pfam" id="PF01593">
    <property type="entry name" value="Amino_oxidase"/>
    <property type="match status" value="1"/>
</dbReference>
<evidence type="ECO:0000256" key="1">
    <source>
        <dbReference type="ARBA" id="ARBA00001974"/>
    </source>
</evidence>
<evidence type="ECO:0000256" key="7">
    <source>
        <dbReference type="RuleBase" id="RU364052"/>
    </source>
</evidence>
<comment type="catalytic activity">
    <reaction evidence="7">
        <text>coproporphyrinogen III + 3 O2 = coproporphyrin III + 3 H2O2</text>
        <dbReference type="Rhea" id="RHEA:43436"/>
        <dbReference type="ChEBI" id="CHEBI:15379"/>
        <dbReference type="ChEBI" id="CHEBI:16240"/>
        <dbReference type="ChEBI" id="CHEBI:57309"/>
        <dbReference type="ChEBI" id="CHEBI:131725"/>
        <dbReference type="EC" id="1.3.3.15"/>
    </reaction>
</comment>
<dbReference type="InterPro" id="IPR036188">
    <property type="entry name" value="FAD/NAD-bd_sf"/>
</dbReference>
<comment type="cofactor">
    <cofactor evidence="1 7">
        <name>FAD</name>
        <dbReference type="ChEBI" id="CHEBI:57692"/>
    </cofactor>
</comment>
<evidence type="ECO:0000313" key="10">
    <source>
        <dbReference type="Proteomes" id="UP000054976"/>
    </source>
</evidence>
<accession>A0A0U9HL65</accession>
<name>A0A0U9HL65_9BACT</name>
<dbReference type="SUPFAM" id="SSF51905">
    <property type="entry name" value="FAD/NAD(P)-binding domain"/>
    <property type="match status" value="1"/>
</dbReference>
<keyword evidence="4" id="KW-0809">Transit peptide</keyword>
<comment type="pathway">
    <text evidence="7">Porphyrin-containing compound metabolism; protoheme biosynthesis.</text>
</comment>
<evidence type="ECO:0000256" key="2">
    <source>
        <dbReference type="ARBA" id="ARBA00022630"/>
    </source>
</evidence>
<comment type="function">
    <text evidence="7">Involved in coproporphyrin-dependent heme b biosynthesis. Catalyzes the oxidation of coproporphyrinogen III to coproporphyrin III.</text>
</comment>
<organism evidence="9 10">
    <name type="scientific">Thermodesulfovibrio aggregans</name>
    <dbReference type="NCBI Taxonomy" id="86166"/>
    <lineage>
        <taxon>Bacteria</taxon>
        <taxon>Pseudomonadati</taxon>
        <taxon>Nitrospirota</taxon>
        <taxon>Thermodesulfovibrionia</taxon>
        <taxon>Thermodesulfovibrionales</taxon>
        <taxon>Thermodesulfovibrionaceae</taxon>
        <taxon>Thermodesulfovibrio</taxon>
    </lineage>
</organism>
<evidence type="ECO:0000256" key="3">
    <source>
        <dbReference type="ARBA" id="ARBA00022827"/>
    </source>
</evidence>
<dbReference type="NCBIfam" id="TIGR00562">
    <property type="entry name" value="proto_IX_ox"/>
    <property type="match status" value="1"/>
</dbReference>
<keyword evidence="2 7" id="KW-0285">Flavoprotein</keyword>
<gene>
    <name evidence="9" type="ORF">TAGGR_111</name>
</gene>
<dbReference type="OrthoDB" id="9805195at2"/>
<evidence type="ECO:0000256" key="4">
    <source>
        <dbReference type="ARBA" id="ARBA00022946"/>
    </source>
</evidence>
<dbReference type="FunFam" id="1.10.3110.10:FF:000002">
    <property type="entry name" value="Protoporphyrinogen oxidase"/>
    <property type="match status" value="1"/>
</dbReference>
<comment type="caution">
    <text evidence="9">The sequence shown here is derived from an EMBL/GenBank/DDBJ whole genome shotgun (WGS) entry which is preliminary data.</text>
</comment>
<dbReference type="GO" id="GO:0004729">
    <property type="term" value="F:oxygen-dependent protoporphyrinogen oxidase activity"/>
    <property type="evidence" value="ECO:0007669"/>
    <property type="project" value="UniProtKB-UniRule"/>
</dbReference>
<dbReference type="Proteomes" id="UP000054976">
    <property type="component" value="Unassembled WGS sequence"/>
</dbReference>
<protein>
    <recommendedName>
        <fullName evidence="7">Coproporphyrinogen III oxidase</fullName>
        <ecNumber evidence="7">1.3.3.15</ecNumber>
    </recommendedName>
</protein>
<evidence type="ECO:0000256" key="5">
    <source>
        <dbReference type="ARBA" id="ARBA00023002"/>
    </source>
</evidence>
<keyword evidence="5 7" id="KW-0560">Oxidoreductase</keyword>
<reference evidence="10" key="1">
    <citation type="submission" date="2016-01" db="EMBL/GenBank/DDBJ databases">
        <title>Draft genome sequence of Thermodesulfovibrio aggregans strain TGE-P1.</title>
        <authorList>
            <person name="Sekiguchi Y."/>
            <person name="Ohashi A."/>
            <person name="Matsuura N."/>
            <person name="Tourlousse M.D."/>
        </authorList>
    </citation>
    <scope>NUCLEOTIDE SEQUENCE [LARGE SCALE GENOMIC DNA]</scope>
    <source>
        <strain evidence="10">TGE-P1</strain>
    </source>
</reference>
<dbReference type="Gene3D" id="3.50.50.60">
    <property type="entry name" value="FAD/NAD(P)-binding domain"/>
    <property type="match status" value="1"/>
</dbReference>
<sequence>MGKAEAVIVGGGISGLSLAYFLLKKKPEFDIKIIEAEKRAGGKIVTENVSGFLCEGGVNGFLSNKPSTIALAGELNIEPIKGSEDSKIRYILINGKLTKVPDSPVKFFLSSLISLSGKLRMIGEYFIPAMKEEVDETVESFVSRRVGREFYEKLIDAMSTGIYAGDPSKMSMKSCFPKVYFLEKKYGGLIKGLLALKKEKKDVKAQPETVLMSFKGGMSELIKVLENALSSRVVKGKKVVSIVKNNGFYTVYFEDGDSIEAEKVILACPAHEASEILKELDREVSDILKTIPYPPLSVVAFGFKKEQIGFGTSLYGFLIPHREKRKILGTLFDSSIFPNRAPEGYVLLRTMIGGRRAPELAMLPDEKLIDTAISELRDILHIKGAPEFIKIFRWEKAIPQYELGHEEKLRKIEQRISKFSGLYLTGNAYRGVSVNDCIENSMKLAERILL</sequence>
<dbReference type="SUPFAM" id="SSF54373">
    <property type="entry name" value="FAD-linked reductases, C-terminal domain"/>
    <property type="match status" value="1"/>
</dbReference>
<dbReference type="InterPro" id="IPR004572">
    <property type="entry name" value="Protoporphyrinogen_oxidase"/>
</dbReference>
<evidence type="ECO:0000313" key="9">
    <source>
        <dbReference type="EMBL" id="GAQ93847.1"/>
    </source>
</evidence>
<dbReference type="AlphaFoldDB" id="A0A0U9HL65"/>
<feature type="domain" description="Amine oxidase" evidence="8">
    <location>
        <begin position="13"/>
        <end position="449"/>
    </location>
</feature>
<keyword evidence="7" id="KW-0963">Cytoplasm</keyword>